<dbReference type="GO" id="GO:0006508">
    <property type="term" value="P:proteolysis"/>
    <property type="evidence" value="ECO:0007669"/>
    <property type="project" value="InterPro"/>
</dbReference>
<evidence type="ECO:0000313" key="12">
    <source>
        <dbReference type="EMBL" id="PPQ31621.1"/>
    </source>
</evidence>
<evidence type="ECO:0000256" key="7">
    <source>
        <dbReference type="SAM" id="MobiDB-lite"/>
    </source>
</evidence>
<dbReference type="Pfam" id="PF00664">
    <property type="entry name" value="ABC_membrane"/>
    <property type="match status" value="1"/>
</dbReference>
<feature type="transmembrane region" description="Helical" evidence="8">
    <location>
        <begin position="206"/>
        <end position="227"/>
    </location>
</feature>
<name>A0A2S6NAK3_RHOGL</name>
<dbReference type="InterPro" id="IPR003593">
    <property type="entry name" value="AAA+_ATPase"/>
</dbReference>
<comment type="caution">
    <text evidence="12">The sequence shown here is derived from an EMBL/GenBank/DDBJ whole genome shotgun (WGS) entry which is preliminary data.</text>
</comment>
<feature type="domain" description="ABC transmembrane type-1" evidence="10">
    <location>
        <begin position="173"/>
        <end position="452"/>
    </location>
</feature>
<evidence type="ECO:0000256" key="5">
    <source>
        <dbReference type="ARBA" id="ARBA00022989"/>
    </source>
</evidence>
<dbReference type="SUPFAM" id="SSF52540">
    <property type="entry name" value="P-loop containing nucleoside triphosphate hydrolases"/>
    <property type="match status" value="1"/>
</dbReference>
<feature type="domain" description="ABC transporter" evidence="9">
    <location>
        <begin position="489"/>
        <end position="722"/>
    </location>
</feature>
<dbReference type="Proteomes" id="UP000239724">
    <property type="component" value="Unassembled WGS sequence"/>
</dbReference>
<evidence type="ECO:0000259" key="9">
    <source>
        <dbReference type="PROSITE" id="PS50893"/>
    </source>
</evidence>
<gene>
    <name evidence="12" type="ORF">CCS01_17080</name>
</gene>
<sequence>MTHTLSLNPLGGARLPDIRQAEAAECGLACLAMVSGYHGRHVDLATLRRQHPISIRGVSLRSVMAIASEMGMTSRPLRLDMDDLTGLKTPAILHWDMDHFVVLRRASRRGVDIHDPALGMQHYSYAEAGKHFTGVALELAPADTFSRSNERMRLRLGEILIWPRGTRSSICQALILSVLLQVYAVASPFYMQLMVDDAIAKNDHDLMTVLAVGFGLFMLCNVGAGLLRSLALVHLQTGLALEMSAGVLRHLLRLPLDYFEKRRTGDLMSRFAATDPIRDLLTEGVMSAAVDGVMAVLMAVLIFIYSATLACIVIPALLAYVALRLATYRALRTRALTSLQAKARETGMFVETLRAIQTIKIFNRENERTGIWTNCRVEVLNADAAMARMRAGFRAGNELVFGIENVLVIYLGAAAVLNGGMSVGMLFAFMAYKTQFVDKAARFVEKAIEFRMLDVQLERLADIVGTEPEPELVRQAVPAAYRRPLQGAIEVRDLSFRYADDEAFIFENASFSVAAGEYIAITGPSGGGKTTLVKVMLGLLQPASGEILVDGTPLRQFGVRAFRDQVGVVMQDDQVMSGSVADNICCFDETFDLEWMQACAETAGIHDEIMRMPMAYNSLIGDMGTFLSGGQKQRILLARALYRRPRILFMDEGTSALDVALEARVNAAVKALGLTRIIIAHRRETIASASRVLTVRQGSIEERESPARFAQVPGHQPAPAHPAVIDSAG</sequence>
<organism evidence="12 13">
    <name type="scientific">Rhodopila globiformis</name>
    <name type="common">Rhodopseudomonas globiformis</name>
    <dbReference type="NCBI Taxonomy" id="1071"/>
    <lineage>
        <taxon>Bacteria</taxon>
        <taxon>Pseudomonadati</taxon>
        <taxon>Pseudomonadota</taxon>
        <taxon>Alphaproteobacteria</taxon>
        <taxon>Acetobacterales</taxon>
        <taxon>Acetobacteraceae</taxon>
        <taxon>Rhodopila</taxon>
    </lineage>
</organism>
<dbReference type="Pfam" id="PF00005">
    <property type="entry name" value="ABC_tran"/>
    <property type="match status" value="1"/>
</dbReference>
<feature type="domain" description="Peptidase C39" evidence="11">
    <location>
        <begin position="20"/>
        <end position="139"/>
    </location>
</feature>
<dbReference type="InterPro" id="IPR039421">
    <property type="entry name" value="Type_1_exporter"/>
</dbReference>
<dbReference type="InterPro" id="IPR027417">
    <property type="entry name" value="P-loop_NTPase"/>
</dbReference>
<keyword evidence="4" id="KW-0067">ATP-binding</keyword>
<evidence type="ECO:0000256" key="8">
    <source>
        <dbReference type="SAM" id="Phobius"/>
    </source>
</evidence>
<comment type="subcellular location">
    <subcellularLocation>
        <location evidence="1">Cell membrane</location>
        <topology evidence="1">Multi-pass membrane protein</topology>
    </subcellularLocation>
</comment>
<dbReference type="PROSITE" id="PS00211">
    <property type="entry name" value="ABC_TRANSPORTER_1"/>
    <property type="match status" value="1"/>
</dbReference>
<evidence type="ECO:0000259" key="11">
    <source>
        <dbReference type="PROSITE" id="PS50990"/>
    </source>
</evidence>
<keyword evidence="6 8" id="KW-0472">Membrane</keyword>
<dbReference type="GO" id="GO:0140359">
    <property type="term" value="F:ABC-type transporter activity"/>
    <property type="evidence" value="ECO:0007669"/>
    <property type="project" value="InterPro"/>
</dbReference>
<dbReference type="PROSITE" id="PS50990">
    <property type="entry name" value="PEPTIDASE_C39"/>
    <property type="match status" value="1"/>
</dbReference>
<dbReference type="Gene3D" id="1.20.1560.10">
    <property type="entry name" value="ABC transporter type 1, transmembrane domain"/>
    <property type="match status" value="1"/>
</dbReference>
<evidence type="ECO:0000256" key="2">
    <source>
        <dbReference type="ARBA" id="ARBA00022692"/>
    </source>
</evidence>
<dbReference type="SUPFAM" id="SSF90123">
    <property type="entry name" value="ABC transporter transmembrane region"/>
    <property type="match status" value="1"/>
</dbReference>
<dbReference type="CDD" id="cd02419">
    <property type="entry name" value="Peptidase_C39C"/>
    <property type="match status" value="1"/>
</dbReference>
<proteinExistence type="predicted"/>
<dbReference type="SMART" id="SM00382">
    <property type="entry name" value="AAA"/>
    <property type="match status" value="1"/>
</dbReference>
<dbReference type="CDD" id="cd18567">
    <property type="entry name" value="ABC_6TM_CvaB_RaxB_like"/>
    <property type="match status" value="1"/>
</dbReference>
<feature type="transmembrane region" description="Helical" evidence="8">
    <location>
        <begin position="173"/>
        <end position="194"/>
    </location>
</feature>
<evidence type="ECO:0000256" key="1">
    <source>
        <dbReference type="ARBA" id="ARBA00004651"/>
    </source>
</evidence>
<dbReference type="Gene3D" id="3.40.50.300">
    <property type="entry name" value="P-loop containing nucleotide triphosphate hydrolases"/>
    <property type="match status" value="1"/>
</dbReference>
<evidence type="ECO:0000256" key="3">
    <source>
        <dbReference type="ARBA" id="ARBA00022741"/>
    </source>
</evidence>
<dbReference type="GO" id="GO:0005524">
    <property type="term" value="F:ATP binding"/>
    <property type="evidence" value="ECO:0007669"/>
    <property type="project" value="UniProtKB-KW"/>
</dbReference>
<accession>A0A2S6NAK3</accession>
<feature type="transmembrane region" description="Helical" evidence="8">
    <location>
        <begin position="296"/>
        <end position="323"/>
    </location>
</feature>
<evidence type="ECO:0000259" key="10">
    <source>
        <dbReference type="PROSITE" id="PS50929"/>
    </source>
</evidence>
<reference evidence="12 13" key="1">
    <citation type="journal article" date="2018" name="Arch. Microbiol.">
        <title>New insights into the metabolic potential of the phototrophic purple bacterium Rhodopila globiformis DSM 161(T) from its draft genome sequence and evidence for a vanadium-dependent nitrogenase.</title>
        <authorList>
            <person name="Imhoff J.F."/>
            <person name="Rahn T."/>
            <person name="Kunzel S."/>
            <person name="Neulinger S.C."/>
        </authorList>
    </citation>
    <scope>NUCLEOTIDE SEQUENCE [LARGE SCALE GENOMIC DNA]</scope>
    <source>
        <strain evidence="12 13">DSM 161</strain>
    </source>
</reference>
<dbReference type="GO" id="GO:0008234">
    <property type="term" value="F:cysteine-type peptidase activity"/>
    <property type="evidence" value="ECO:0007669"/>
    <property type="project" value="InterPro"/>
</dbReference>
<dbReference type="InterPro" id="IPR033838">
    <property type="entry name" value="CvaB_peptidase"/>
</dbReference>
<dbReference type="InterPro" id="IPR017871">
    <property type="entry name" value="ABC_transporter-like_CS"/>
</dbReference>
<feature type="transmembrane region" description="Helical" evidence="8">
    <location>
        <begin position="407"/>
        <end position="432"/>
    </location>
</feature>
<dbReference type="OrthoDB" id="5288404at2"/>
<dbReference type="InterPro" id="IPR003439">
    <property type="entry name" value="ABC_transporter-like_ATP-bd"/>
</dbReference>
<dbReference type="Gene3D" id="3.90.70.10">
    <property type="entry name" value="Cysteine proteinases"/>
    <property type="match status" value="1"/>
</dbReference>
<dbReference type="Pfam" id="PF03412">
    <property type="entry name" value="Peptidase_C39"/>
    <property type="match status" value="1"/>
</dbReference>
<evidence type="ECO:0000313" key="13">
    <source>
        <dbReference type="Proteomes" id="UP000239724"/>
    </source>
</evidence>
<dbReference type="AlphaFoldDB" id="A0A2S6NAK3"/>
<feature type="region of interest" description="Disordered" evidence="7">
    <location>
        <begin position="704"/>
        <end position="729"/>
    </location>
</feature>
<protein>
    <submittedName>
        <fullName evidence="12">ABC transporter</fullName>
    </submittedName>
</protein>
<evidence type="ECO:0000256" key="6">
    <source>
        <dbReference type="ARBA" id="ARBA00023136"/>
    </source>
</evidence>
<dbReference type="PROSITE" id="PS50893">
    <property type="entry name" value="ABC_TRANSPORTER_2"/>
    <property type="match status" value="1"/>
</dbReference>
<dbReference type="InterPro" id="IPR011527">
    <property type="entry name" value="ABC1_TM_dom"/>
</dbReference>
<dbReference type="RefSeq" id="WP_104520033.1">
    <property type="nucleotide sequence ID" value="NZ_NHRY01000187.1"/>
</dbReference>
<dbReference type="InterPro" id="IPR036640">
    <property type="entry name" value="ABC1_TM_sf"/>
</dbReference>
<dbReference type="InterPro" id="IPR005074">
    <property type="entry name" value="Peptidase_C39"/>
</dbReference>
<dbReference type="PANTHER" id="PTHR24221:SF606">
    <property type="entry name" value="COLICIN V SECRETION-PROCESSING ATP-BINDING PROTEIN"/>
    <property type="match status" value="1"/>
</dbReference>
<evidence type="ECO:0000256" key="4">
    <source>
        <dbReference type="ARBA" id="ARBA00022840"/>
    </source>
</evidence>
<dbReference type="GO" id="GO:0016887">
    <property type="term" value="F:ATP hydrolysis activity"/>
    <property type="evidence" value="ECO:0007669"/>
    <property type="project" value="InterPro"/>
</dbReference>
<dbReference type="GO" id="GO:0034040">
    <property type="term" value="F:ATPase-coupled lipid transmembrane transporter activity"/>
    <property type="evidence" value="ECO:0007669"/>
    <property type="project" value="TreeGrafter"/>
</dbReference>
<dbReference type="GO" id="GO:0005886">
    <property type="term" value="C:plasma membrane"/>
    <property type="evidence" value="ECO:0007669"/>
    <property type="project" value="UniProtKB-SubCell"/>
</dbReference>
<dbReference type="PROSITE" id="PS50929">
    <property type="entry name" value="ABC_TM1F"/>
    <property type="match status" value="1"/>
</dbReference>
<keyword evidence="2 8" id="KW-0812">Transmembrane</keyword>
<keyword evidence="13" id="KW-1185">Reference proteome</keyword>
<dbReference type="PANTHER" id="PTHR24221">
    <property type="entry name" value="ATP-BINDING CASSETTE SUB-FAMILY B"/>
    <property type="match status" value="1"/>
</dbReference>
<keyword evidence="5 8" id="KW-1133">Transmembrane helix</keyword>
<dbReference type="EMBL" id="NHRY01000187">
    <property type="protein sequence ID" value="PPQ31621.1"/>
    <property type="molecule type" value="Genomic_DNA"/>
</dbReference>
<keyword evidence="3" id="KW-0547">Nucleotide-binding</keyword>